<comment type="caution">
    <text evidence="1">The sequence shown here is derived from an EMBL/GenBank/DDBJ whole genome shotgun (WGS) entry which is preliminary data.</text>
</comment>
<gene>
    <name evidence="1" type="ORF">U725_02655</name>
</gene>
<reference evidence="1 2" key="1">
    <citation type="submission" date="2014-06" db="EMBL/GenBank/DDBJ databases">
        <title>Draft genome sequence of the putrescine producing strain Lactococcus lactis subsp cremoris GE214.</title>
        <authorList>
            <person name="Ladero V."/>
            <person name="Linares D.M."/>
            <person name="del Rio B."/>
            <person name="Mayo B."/>
            <person name="Martin M.C."/>
            <person name="Fernandez M."/>
            <person name="Alvarez M.A."/>
        </authorList>
    </citation>
    <scope>NUCLEOTIDE SEQUENCE [LARGE SCALE GENOMIC DNA]</scope>
    <source>
        <strain evidence="1 2">GE214</strain>
    </source>
</reference>
<protein>
    <submittedName>
        <fullName evidence="1">Uncharacterized protein</fullName>
    </submittedName>
</protein>
<name>A0A084A7D7_LACLC</name>
<evidence type="ECO:0000313" key="1">
    <source>
        <dbReference type="EMBL" id="KEY61216.1"/>
    </source>
</evidence>
<proteinExistence type="predicted"/>
<feature type="non-terminal residue" evidence="1">
    <location>
        <position position="1"/>
    </location>
</feature>
<dbReference type="EMBL" id="AZSI01000211">
    <property type="protein sequence ID" value="KEY61216.1"/>
    <property type="molecule type" value="Genomic_DNA"/>
</dbReference>
<dbReference type="Proteomes" id="UP000028401">
    <property type="component" value="Unassembled WGS sequence"/>
</dbReference>
<evidence type="ECO:0000313" key="2">
    <source>
        <dbReference type="Proteomes" id="UP000028401"/>
    </source>
</evidence>
<sequence length="104" mass="12191">TYPFYKNKMGKRSFFLSYKKKKKKRRFSSSEIVPLFSKTMDERTKNISYFVCSSTKNMRTVWLHSILFLQVKGIESSLDDSTKKVVVFGRLLSSKHSLPKINLV</sequence>
<dbReference type="AlphaFoldDB" id="A0A084A7D7"/>
<accession>A0A084A7D7</accession>
<organism evidence="1 2">
    <name type="scientific">Lactococcus cremoris subsp. cremoris GE214</name>
    <dbReference type="NCBI Taxonomy" id="1415168"/>
    <lineage>
        <taxon>Bacteria</taxon>
        <taxon>Bacillati</taxon>
        <taxon>Bacillota</taxon>
        <taxon>Bacilli</taxon>
        <taxon>Lactobacillales</taxon>
        <taxon>Streptococcaceae</taxon>
        <taxon>Lactococcus</taxon>
        <taxon>Lactococcus cremoris subsp. cremoris</taxon>
    </lineage>
</organism>